<organism evidence="2 3">
    <name type="scientific">Musa troglodytarum</name>
    <name type="common">fe'i banana</name>
    <dbReference type="NCBI Taxonomy" id="320322"/>
    <lineage>
        <taxon>Eukaryota</taxon>
        <taxon>Viridiplantae</taxon>
        <taxon>Streptophyta</taxon>
        <taxon>Embryophyta</taxon>
        <taxon>Tracheophyta</taxon>
        <taxon>Spermatophyta</taxon>
        <taxon>Magnoliopsida</taxon>
        <taxon>Liliopsida</taxon>
        <taxon>Zingiberales</taxon>
        <taxon>Musaceae</taxon>
        <taxon>Musa</taxon>
    </lineage>
</organism>
<protein>
    <submittedName>
        <fullName evidence="2">ADP-ribosylation factor GTPase-activating protein</fullName>
    </submittedName>
</protein>
<feature type="compositionally biased region" description="Basic and acidic residues" evidence="1">
    <location>
        <begin position="34"/>
        <end position="60"/>
    </location>
</feature>
<sequence>MASPWPQGSIISEGLTCARAVAVGRCLVRHKESKRAQRERERERAAAVPLNRERERERHKLSSLAETTRSGHQTLVCLAQTETEQPGPRTHLIIVDWRSESDPRQIRRVGLGEGTQQVLCCQSTNKTHPVGTPHKPKRLTGARKVKSYLIA</sequence>
<accession>A0A9E7HTR5</accession>
<gene>
    <name evidence="2" type="ORF">MUK42_25619</name>
</gene>
<dbReference type="Proteomes" id="UP001055439">
    <property type="component" value="Chromosome 8"/>
</dbReference>
<evidence type="ECO:0000313" key="3">
    <source>
        <dbReference type="Proteomes" id="UP001055439"/>
    </source>
</evidence>
<evidence type="ECO:0000313" key="2">
    <source>
        <dbReference type="EMBL" id="URE39610.1"/>
    </source>
</evidence>
<dbReference type="AlphaFoldDB" id="A0A9E7HTR5"/>
<dbReference type="OrthoDB" id="1922567at2759"/>
<reference evidence="2" key="1">
    <citation type="submission" date="2022-05" db="EMBL/GenBank/DDBJ databases">
        <title>The Musa troglodytarum L. genome provides insights into the mechanism of non-climacteric behaviour and enrichment of carotenoids.</title>
        <authorList>
            <person name="Wang J."/>
        </authorList>
    </citation>
    <scope>NUCLEOTIDE SEQUENCE</scope>
    <source>
        <tissue evidence="2">Leaf</tissue>
    </source>
</reference>
<evidence type="ECO:0000256" key="1">
    <source>
        <dbReference type="SAM" id="MobiDB-lite"/>
    </source>
</evidence>
<proteinExistence type="predicted"/>
<keyword evidence="3" id="KW-1185">Reference proteome</keyword>
<name>A0A9E7HTR5_9LILI</name>
<dbReference type="EMBL" id="CP097510">
    <property type="protein sequence ID" value="URE39610.1"/>
    <property type="molecule type" value="Genomic_DNA"/>
</dbReference>
<feature type="region of interest" description="Disordered" evidence="1">
    <location>
        <begin position="32"/>
        <end position="68"/>
    </location>
</feature>